<dbReference type="AlphaFoldDB" id="A0A0V0G9U0"/>
<protein>
    <recommendedName>
        <fullName evidence="11">Coiled-coil and C2 domain-containing protein 1-like</fullName>
    </recommendedName>
    <alternativeName>
        <fullName evidence="12">Lethal (2) giant discs 1 protein</fullName>
    </alternativeName>
</protein>
<feature type="region of interest" description="Disordered" evidence="13">
    <location>
        <begin position="402"/>
        <end position="498"/>
    </location>
</feature>
<evidence type="ECO:0000256" key="5">
    <source>
        <dbReference type="ARBA" id="ARBA00022475"/>
    </source>
</evidence>
<dbReference type="EMBL" id="GECL01001445">
    <property type="protein sequence ID" value="JAP04679.1"/>
    <property type="molecule type" value="Transcribed_RNA"/>
</dbReference>
<feature type="region of interest" description="Disordered" evidence="13">
    <location>
        <begin position="200"/>
        <end position="237"/>
    </location>
</feature>
<comment type="similarity">
    <text evidence="4">Belongs to the CC2D1 family.</text>
</comment>
<feature type="region of interest" description="Disordered" evidence="13">
    <location>
        <begin position="46"/>
        <end position="68"/>
    </location>
</feature>
<organism evidence="15">
    <name type="scientific">Triatoma dimidiata</name>
    <name type="common">Kissing bug</name>
    <name type="synonym">Meccus dimidiatus</name>
    <dbReference type="NCBI Taxonomy" id="72491"/>
    <lineage>
        <taxon>Eukaryota</taxon>
        <taxon>Metazoa</taxon>
        <taxon>Ecdysozoa</taxon>
        <taxon>Arthropoda</taxon>
        <taxon>Hexapoda</taxon>
        <taxon>Insecta</taxon>
        <taxon>Pterygota</taxon>
        <taxon>Neoptera</taxon>
        <taxon>Paraneoptera</taxon>
        <taxon>Hemiptera</taxon>
        <taxon>Heteroptera</taxon>
        <taxon>Panheteroptera</taxon>
        <taxon>Cimicomorpha</taxon>
        <taxon>Reduviidae</taxon>
        <taxon>Triatominae</taxon>
        <taxon>Triatoma</taxon>
    </lineage>
</organism>
<dbReference type="GO" id="GO:0005938">
    <property type="term" value="C:cell cortex"/>
    <property type="evidence" value="ECO:0007669"/>
    <property type="project" value="UniProtKB-SubCell"/>
</dbReference>
<reference evidence="15" key="1">
    <citation type="journal article" date="2018" name="J. Proteomics">
        <title>Exploring the molecular complexity of Triatoma dimidiata sialome.</title>
        <authorList>
            <person name="Santiago P.B."/>
            <person name="de Araujo C.N."/>
            <person name="Charneau S."/>
            <person name="Bastos I.M.D."/>
            <person name="Assumpcao T.C.F."/>
            <person name="Queiroz R.M.L."/>
            <person name="Praca Y.R."/>
            <person name="Cordeiro T.M."/>
            <person name="Garcia C.H.S."/>
            <person name="da Silva I.G."/>
            <person name="Raiol T."/>
            <person name="Motta F.N."/>
            <person name="de Araujo Oliveira J.V."/>
            <person name="de Sousa M.V."/>
            <person name="Ribeiro J.M.C."/>
            <person name="de Santana J.M."/>
        </authorList>
    </citation>
    <scope>NUCLEOTIDE SEQUENCE</scope>
    <source>
        <strain evidence="15">Santander</strain>
        <tissue evidence="15">Salivary glands</tissue>
    </source>
</reference>
<evidence type="ECO:0000259" key="14">
    <source>
        <dbReference type="PROSITE" id="PS50004"/>
    </source>
</evidence>
<dbReference type="InterPro" id="IPR039725">
    <property type="entry name" value="CC2D1A/B"/>
</dbReference>
<feature type="domain" description="C2" evidence="14">
    <location>
        <begin position="648"/>
        <end position="778"/>
    </location>
</feature>
<evidence type="ECO:0000256" key="7">
    <source>
        <dbReference type="ARBA" id="ARBA00022753"/>
    </source>
</evidence>
<dbReference type="GO" id="GO:0001227">
    <property type="term" value="F:DNA-binding transcription repressor activity, RNA polymerase II-specific"/>
    <property type="evidence" value="ECO:0007669"/>
    <property type="project" value="InterPro"/>
</dbReference>
<evidence type="ECO:0000256" key="11">
    <source>
        <dbReference type="ARBA" id="ARBA00070780"/>
    </source>
</evidence>
<feature type="compositionally biased region" description="Pro residues" evidence="13">
    <location>
        <begin position="410"/>
        <end position="438"/>
    </location>
</feature>
<evidence type="ECO:0000256" key="8">
    <source>
        <dbReference type="ARBA" id="ARBA00023136"/>
    </source>
</evidence>
<keyword evidence="7" id="KW-0967">Endosome</keyword>
<evidence type="ECO:0000256" key="1">
    <source>
        <dbReference type="ARBA" id="ARBA00004177"/>
    </source>
</evidence>
<evidence type="ECO:0000256" key="9">
    <source>
        <dbReference type="ARBA" id="ARBA00060477"/>
    </source>
</evidence>
<dbReference type="SMART" id="SM00685">
    <property type="entry name" value="DM14"/>
    <property type="match status" value="4"/>
</dbReference>
<feature type="compositionally biased region" description="Low complexity" evidence="13">
    <location>
        <begin position="465"/>
        <end position="474"/>
    </location>
</feature>
<comment type="subunit">
    <text evidence="10">Interacts (via DM14 domains 1 and 3) with shrb; the interaction is direct and blocks access to the surface involved in shrb polymerization. This interaction may be required for the ESCRT-III complex role in multivesicular body formation.</text>
</comment>
<dbReference type="SMART" id="SM00239">
    <property type="entry name" value="C2"/>
    <property type="match status" value="1"/>
</dbReference>
<evidence type="ECO:0000256" key="2">
    <source>
        <dbReference type="ARBA" id="ARBA00004514"/>
    </source>
</evidence>
<dbReference type="PANTHER" id="PTHR13076">
    <property type="entry name" value="COILED-COIL AND C2 DOMAIN-CONTAINING PROTEIN 1-LIKE"/>
    <property type="match status" value="1"/>
</dbReference>
<dbReference type="FunFam" id="2.60.40.150:FF:000255">
    <property type="entry name" value="Uncharacterized protein, isoform A"/>
    <property type="match status" value="1"/>
</dbReference>
<dbReference type="SUPFAM" id="SSF49562">
    <property type="entry name" value="C2 domain (Calcium/lipid-binding domain, CaLB)"/>
    <property type="match status" value="1"/>
</dbReference>
<accession>A0A0V0G9U0</accession>
<dbReference type="GO" id="GO:0005829">
    <property type="term" value="C:cytosol"/>
    <property type="evidence" value="ECO:0007669"/>
    <property type="project" value="UniProtKB-SubCell"/>
</dbReference>
<feature type="compositionally biased region" description="Pro residues" evidence="13">
    <location>
        <begin position="450"/>
        <end position="462"/>
    </location>
</feature>
<dbReference type="InterPro" id="IPR000008">
    <property type="entry name" value="C2_dom"/>
</dbReference>
<dbReference type="InterPro" id="IPR006608">
    <property type="entry name" value="CC2D1A/B_DM14"/>
</dbReference>
<dbReference type="Gene3D" id="2.60.40.150">
    <property type="entry name" value="C2 domain"/>
    <property type="match status" value="1"/>
</dbReference>
<name>A0A0V0G9U0_TRIDM</name>
<dbReference type="InterPro" id="IPR035892">
    <property type="entry name" value="C2_domain_sf"/>
</dbReference>
<dbReference type="Pfam" id="PF00168">
    <property type="entry name" value="C2"/>
    <property type="match status" value="1"/>
</dbReference>
<dbReference type="Pfam" id="PF21528">
    <property type="entry name" value="CC2D1A-B_DM14"/>
    <property type="match status" value="2"/>
</dbReference>
<dbReference type="PROSITE" id="PS50004">
    <property type="entry name" value="C2"/>
    <property type="match status" value="1"/>
</dbReference>
<keyword evidence="8" id="KW-0472">Membrane</keyword>
<proteinExistence type="inferred from homology"/>
<evidence type="ECO:0000256" key="4">
    <source>
        <dbReference type="ARBA" id="ARBA00010672"/>
    </source>
</evidence>
<keyword evidence="5" id="KW-1003">Cell membrane</keyword>
<evidence type="ECO:0000256" key="12">
    <source>
        <dbReference type="ARBA" id="ARBA00078474"/>
    </source>
</evidence>
<dbReference type="CDD" id="cd08690">
    <property type="entry name" value="C2_Freud-1"/>
    <property type="match status" value="1"/>
</dbReference>
<evidence type="ECO:0000256" key="10">
    <source>
        <dbReference type="ARBA" id="ARBA00064508"/>
    </source>
</evidence>
<dbReference type="GO" id="GO:0016327">
    <property type="term" value="C:apicolateral plasma membrane"/>
    <property type="evidence" value="ECO:0007669"/>
    <property type="project" value="UniProtKB-SubCell"/>
</dbReference>
<dbReference type="InterPro" id="IPR037772">
    <property type="entry name" value="C2_Freud"/>
</dbReference>
<dbReference type="PANTHER" id="PTHR13076:SF9">
    <property type="entry name" value="COILED-COIL AND C2 DOMAIN-CONTAINING PROTEIN 1-LIKE"/>
    <property type="match status" value="1"/>
</dbReference>
<evidence type="ECO:0000256" key="6">
    <source>
        <dbReference type="ARBA" id="ARBA00022490"/>
    </source>
</evidence>
<evidence type="ECO:0000313" key="15">
    <source>
        <dbReference type="EMBL" id="JAP04679.1"/>
    </source>
</evidence>
<comment type="subcellular location">
    <subcellularLocation>
        <location evidence="9">Apicolateral cell membrane</location>
        <topology evidence="9">Peripheral membrane protein</topology>
        <orientation evidence="9">Cytoplasmic side</orientation>
    </subcellularLocation>
    <subcellularLocation>
        <location evidence="3">Cytoplasm</location>
        <location evidence="3">Cell cortex</location>
    </subcellularLocation>
    <subcellularLocation>
        <location evidence="2">Cytoplasm</location>
        <location evidence="2">Cytosol</location>
    </subcellularLocation>
    <subcellularLocation>
        <location evidence="1">Endosome</location>
    </subcellularLocation>
</comment>
<evidence type="ECO:0000256" key="13">
    <source>
        <dbReference type="SAM" id="MobiDB-lite"/>
    </source>
</evidence>
<keyword evidence="6" id="KW-0963">Cytoplasm</keyword>
<evidence type="ECO:0000256" key="3">
    <source>
        <dbReference type="ARBA" id="ARBA00004544"/>
    </source>
</evidence>
<feature type="non-terminal residue" evidence="15">
    <location>
        <position position="1"/>
    </location>
</feature>
<sequence length="817" mass="90240">KRDLKKKPRTGGDLSQFGIFAVPDIMGSDDESDGDENLEAELMSIISSDKPASRAPRKKNVPPPSDLDKMVAASLKDIPSDASLSGDEDDTSLLAELRIYTGETEETIPDSKPAMPSKVEQTNYMTIITERINMYKEAEANANSIGDTIKARRISRGLKTLTELLRKVQAGVVINEEDIPLPVSVAAKKPSEVLKPIGIDFEEPAKPEIAPQKPSVEPKENTESPESSLTESDKKDLNADQKEVLSALCARRDEYKKAAVVAKRSGNIEIAIAHVKLIKQFDAVIAAAEEGQPVDLSTMPPPPLDENLNATSTQDRQPVKVIPDGSGTSEAPSIVPEVAVQSADDKSNDTPVTVLEALEARLNKFIEQEEAGKKDGNMSKARRMGRIVKQYQDAIKLHKAGKPIPVDELPTPPGFPPIPVEAGPPKPSPAPSPVPPRASPTLQPVSPVRPVSPGPAIIPPKPETSSLPQPSQKSPVPPPRSPKPQIAPSGSKTGGTRQEKQLLVLRARQKQFKEAALKAKKNGNIPEAKEYLRLSKCFDPLIEASLSGLPVDMTTLPSMPGSKENLEKEYEIIKMSDCIPGSTSEIYNQLIFDLQKQLQMCMETRAHFKAIGDVGNANKFEHLAINTKKDLDTVKIACNKDDPVPRFHYEKRSFSIVRCNTDLNDNEFEISIIQGINYNVPNPKEIDTYVKFEFPYPTDSPYRERTPTVYNTNNPDYNSIFKIDIQRSNRSFQRLFKRQSIKFEIWSKGGFFRSDSLLGTVSMKLQPLETKCTIHNSFDLMDGRRTVGGKLEIKARMRNPIATKQIETLEEKWLVVD</sequence>
<dbReference type="GO" id="GO:0005768">
    <property type="term" value="C:endosome"/>
    <property type="evidence" value="ECO:0007669"/>
    <property type="project" value="UniProtKB-SubCell"/>
</dbReference>